<dbReference type="AlphaFoldDB" id="A0A3Q7F948"/>
<dbReference type="EnsemblPlants" id="Solyc02g084290.2.1">
    <property type="protein sequence ID" value="Solyc02g084290.2.1"/>
    <property type="gene ID" value="Solyc02g084290.2"/>
</dbReference>
<dbReference type="Gramene" id="Solyc02g084290.2.1">
    <property type="protein sequence ID" value="Solyc02g084290.2.1"/>
    <property type="gene ID" value="Solyc02g084290.2"/>
</dbReference>
<protein>
    <submittedName>
        <fullName evidence="1">Uncharacterized protein</fullName>
    </submittedName>
</protein>
<accession>A0A3Q7F948</accession>
<keyword evidence="2" id="KW-1185">Reference proteome</keyword>
<dbReference type="PaxDb" id="4081-Solyc02g084290.1.1"/>
<dbReference type="Proteomes" id="UP000004994">
    <property type="component" value="Chromosome 2"/>
</dbReference>
<reference evidence="1" key="1">
    <citation type="journal article" date="2012" name="Nature">
        <title>The tomato genome sequence provides insights into fleshy fruit evolution.</title>
        <authorList>
            <consortium name="Tomato Genome Consortium"/>
        </authorList>
    </citation>
    <scope>NUCLEOTIDE SEQUENCE [LARGE SCALE GENOMIC DNA]</scope>
    <source>
        <strain evidence="1">cv. Heinz 1706</strain>
    </source>
</reference>
<reference evidence="1" key="2">
    <citation type="submission" date="2019-01" db="UniProtKB">
        <authorList>
            <consortium name="EnsemblPlants"/>
        </authorList>
    </citation>
    <scope>IDENTIFICATION</scope>
    <source>
        <strain evidence="1">cv. Heinz 1706</strain>
    </source>
</reference>
<dbReference type="InParanoid" id="A0A3Q7F948"/>
<proteinExistence type="predicted"/>
<name>A0A3Q7F948_SOLLC</name>
<evidence type="ECO:0000313" key="2">
    <source>
        <dbReference type="Proteomes" id="UP000004994"/>
    </source>
</evidence>
<organism evidence="1">
    <name type="scientific">Solanum lycopersicum</name>
    <name type="common">Tomato</name>
    <name type="synonym">Lycopersicon esculentum</name>
    <dbReference type="NCBI Taxonomy" id="4081"/>
    <lineage>
        <taxon>Eukaryota</taxon>
        <taxon>Viridiplantae</taxon>
        <taxon>Streptophyta</taxon>
        <taxon>Embryophyta</taxon>
        <taxon>Tracheophyta</taxon>
        <taxon>Spermatophyta</taxon>
        <taxon>Magnoliopsida</taxon>
        <taxon>eudicotyledons</taxon>
        <taxon>Gunneridae</taxon>
        <taxon>Pentapetalae</taxon>
        <taxon>asterids</taxon>
        <taxon>lamiids</taxon>
        <taxon>Solanales</taxon>
        <taxon>Solanaceae</taxon>
        <taxon>Solanoideae</taxon>
        <taxon>Solaneae</taxon>
        <taxon>Solanum</taxon>
        <taxon>Solanum subgen. Lycopersicon</taxon>
    </lineage>
</organism>
<sequence>MGTPKPESISRLRVILLLCRNRWYCKIFSEFLENQLDGIVRFSWSSWKINSMAFYIKIQPLR</sequence>
<evidence type="ECO:0000313" key="1">
    <source>
        <dbReference type="EnsemblPlants" id="Solyc02g084290.2.1"/>
    </source>
</evidence>